<gene>
    <name evidence="3" type="ORF">NAEGRDRAFT_51126</name>
</gene>
<dbReference type="OrthoDB" id="10336856at2759"/>
<feature type="compositionally biased region" description="Polar residues" evidence="2">
    <location>
        <begin position="297"/>
        <end position="307"/>
    </location>
</feature>
<protein>
    <submittedName>
        <fullName evidence="3">Predicted protein</fullName>
    </submittedName>
</protein>
<sequence>MPPLYLSVEVKQPRTIPTTTGNDEENEQHAYSRKKGRVLESVIWRPTGSDQHQNLKRQDTTTITSTSLSKTVNMESDQIMYDDKKKFKKKKESFAFPKQKINPRYEVNMNRYKAEYQFVREQLRSMEERIRAHEEHDDSLLEDGDTINIPDAVLEDYKIIDEFDQAPPVPPLPSIGIPSTKRSQSAQLRRPKSVVNIQHPPSTPRIRPQQKFDKGVHRDQVYENLHDVSTFGSMTRSVNISRPQLFYSKQKRASSAGPQGRPKTEESSNSAASRRIDTRSSFSGWRSALHDSLKSPLRQNHSLPSSTRNRRDIGSDFDFVRPPSSKSTTSSKRSLM</sequence>
<dbReference type="Proteomes" id="UP000006671">
    <property type="component" value="Unassembled WGS sequence"/>
</dbReference>
<reference evidence="3 4" key="1">
    <citation type="journal article" date="2010" name="Cell">
        <title>The genome of Naegleria gruberi illuminates early eukaryotic versatility.</title>
        <authorList>
            <person name="Fritz-Laylin L.K."/>
            <person name="Prochnik S.E."/>
            <person name="Ginger M.L."/>
            <person name="Dacks J.B."/>
            <person name="Carpenter M.L."/>
            <person name="Field M.C."/>
            <person name="Kuo A."/>
            <person name="Paredez A."/>
            <person name="Chapman J."/>
            <person name="Pham J."/>
            <person name="Shu S."/>
            <person name="Neupane R."/>
            <person name="Cipriano M."/>
            <person name="Mancuso J."/>
            <person name="Tu H."/>
            <person name="Salamov A."/>
            <person name="Lindquist E."/>
            <person name="Shapiro H."/>
            <person name="Lucas S."/>
            <person name="Grigoriev I.V."/>
            <person name="Cande W.Z."/>
            <person name="Fulton C."/>
            <person name="Rokhsar D.S."/>
            <person name="Dawson S.C."/>
        </authorList>
    </citation>
    <scope>NUCLEOTIDE SEQUENCE [LARGE SCALE GENOMIC DNA]</scope>
    <source>
        <strain evidence="3 4">NEG-M</strain>
    </source>
</reference>
<accession>D2VP12</accession>
<dbReference type="OMA" id="ENEQHAY"/>
<feature type="compositionally biased region" description="Low complexity" evidence="2">
    <location>
        <begin position="321"/>
        <end position="336"/>
    </location>
</feature>
<feature type="region of interest" description="Disordered" evidence="2">
    <location>
        <begin position="168"/>
        <end position="214"/>
    </location>
</feature>
<evidence type="ECO:0000313" key="3">
    <source>
        <dbReference type="EMBL" id="EFC41582.1"/>
    </source>
</evidence>
<feature type="region of interest" description="Disordered" evidence="2">
    <location>
        <begin position="13"/>
        <end position="33"/>
    </location>
</feature>
<dbReference type="EMBL" id="GG738885">
    <property type="protein sequence ID" value="EFC41582.1"/>
    <property type="molecule type" value="Genomic_DNA"/>
</dbReference>
<feature type="region of interest" description="Disordered" evidence="2">
    <location>
        <begin position="242"/>
        <end position="336"/>
    </location>
</feature>
<dbReference type="InParanoid" id="D2VP12"/>
<evidence type="ECO:0000256" key="1">
    <source>
        <dbReference type="SAM" id="Coils"/>
    </source>
</evidence>
<name>D2VP12_NAEGR</name>
<dbReference type="VEuPathDB" id="AmoebaDB:NAEGRDRAFT_51126"/>
<dbReference type="KEGG" id="ngr:NAEGRDRAFT_51126"/>
<dbReference type="AlphaFoldDB" id="D2VP12"/>
<evidence type="ECO:0000256" key="2">
    <source>
        <dbReference type="SAM" id="MobiDB-lite"/>
    </source>
</evidence>
<keyword evidence="4" id="KW-1185">Reference proteome</keyword>
<organism evidence="4">
    <name type="scientific">Naegleria gruberi</name>
    <name type="common">Amoeba</name>
    <dbReference type="NCBI Taxonomy" id="5762"/>
    <lineage>
        <taxon>Eukaryota</taxon>
        <taxon>Discoba</taxon>
        <taxon>Heterolobosea</taxon>
        <taxon>Tetramitia</taxon>
        <taxon>Eutetramitia</taxon>
        <taxon>Vahlkampfiidae</taxon>
        <taxon>Naegleria</taxon>
    </lineage>
</organism>
<proteinExistence type="predicted"/>
<keyword evidence="1" id="KW-0175">Coiled coil</keyword>
<dbReference type="GeneID" id="8862389"/>
<dbReference type="RefSeq" id="XP_002674326.1">
    <property type="nucleotide sequence ID" value="XM_002674280.1"/>
</dbReference>
<evidence type="ECO:0000313" key="4">
    <source>
        <dbReference type="Proteomes" id="UP000006671"/>
    </source>
</evidence>
<feature type="coiled-coil region" evidence="1">
    <location>
        <begin position="109"/>
        <end position="136"/>
    </location>
</feature>